<evidence type="ECO:0000313" key="2">
    <source>
        <dbReference type="EMBL" id="RUP44458.1"/>
    </source>
</evidence>
<evidence type="ECO:0000256" key="1">
    <source>
        <dbReference type="SAM" id="MobiDB-lite"/>
    </source>
</evidence>
<dbReference type="InterPro" id="IPR036691">
    <property type="entry name" value="Endo/exonu/phosph_ase_sf"/>
</dbReference>
<comment type="caution">
    <text evidence="2">The sequence shown here is derived from an EMBL/GenBank/DDBJ whole genome shotgun (WGS) entry which is preliminary data.</text>
</comment>
<keyword evidence="3" id="KW-1185">Reference proteome</keyword>
<reference evidence="2 3" key="1">
    <citation type="journal article" date="2018" name="New Phytol.">
        <title>Phylogenomics of Endogonaceae and evolution of mycorrhizas within Mucoromycota.</title>
        <authorList>
            <person name="Chang Y."/>
            <person name="Desiro A."/>
            <person name="Na H."/>
            <person name="Sandor L."/>
            <person name="Lipzen A."/>
            <person name="Clum A."/>
            <person name="Barry K."/>
            <person name="Grigoriev I.V."/>
            <person name="Martin F.M."/>
            <person name="Stajich J.E."/>
            <person name="Smith M.E."/>
            <person name="Bonito G."/>
            <person name="Spatafora J.W."/>
        </authorList>
    </citation>
    <scope>NUCLEOTIDE SEQUENCE [LARGE SCALE GENOMIC DNA]</scope>
    <source>
        <strain evidence="2 3">GMNB39</strain>
    </source>
</reference>
<gene>
    <name evidence="2" type="ORF">BC936DRAFT_149427</name>
</gene>
<name>A0A433D0V4_9FUNG</name>
<feature type="region of interest" description="Disordered" evidence="1">
    <location>
        <begin position="365"/>
        <end position="384"/>
    </location>
</feature>
<dbReference type="Proteomes" id="UP000268093">
    <property type="component" value="Unassembled WGS sequence"/>
</dbReference>
<dbReference type="Gene3D" id="3.60.10.10">
    <property type="entry name" value="Endonuclease/exonuclease/phosphatase"/>
    <property type="match status" value="1"/>
</dbReference>
<dbReference type="OrthoDB" id="200415at2759"/>
<sequence>MDSHESPSFALPATVPLPGELLVYDYRPHRKPADAANGGTDSSLKVLQWNVERNYEPDAILSILAAVNPDIAVIQEIDILCKRSGSRNHMMEIASKMGWKGGFVSEFVELESVVRSPRSIDNPKQSLMEPIIILVLPLGRRRAWQRHLFPIRRLLPRAGPPTPCVQLGARRDADKGTEEGEVGCGAEAQSGAIDWFRVEYDWRYTLVAEVQPPNAPLVLCYCVHLEVDFKSPSLAKSHIQRTQPHDSAHSNAIILSQVFTGIVGRVSAFSDILHDAHEHTTTHPHQLIFGDLNTMAHSVVRLSSLYAKDQYRFLSIGLTEAEWWDRNVLDWHVDDGEYNLRLWSAGFSTLRYLFAGRLGMKPGANGSKKTATTTNGANGSTTTTPIPISDHVTLSGFFSTVLRQARNPGFYDPWSPTLDITLQNPRCLSLFAAKLDWTLVRGFKCVDRWMGNDDYAASDHKYLAVCLRYDNHEELDGATEVWKLRRKECRKMWRAQGGWVSAGWKILGIGCLVFGLCGRIFDVEEALGGNFSFRKEVDALV</sequence>
<protein>
    <recommendedName>
        <fullName evidence="4">Endonuclease/exonuclease/phosphatase domain-containing protein</fullName>
    </recommendedName>
</protein>
<evidence type="ECO:0000313" key="3">
    <source>
        <dbReference type="Proteomes" id="UP000268093"/>
    </source>
</evidence>
<proteinExistence type="predicted"/>
<dbReference type="AlphaFoldDB" id="A0A433D0V4"/>
<dbReference type="SUPFAM" id="SSF56219">
    <property type="entry name" value="DNase I-like"/>
    <property type="match status" value="1"/>
</dbReference>
<organism evidence="2 3">
    <name type="scientific">Jimgerdemannia flammicorona</name>
    <dbReference type="NCBI Taxonomy" id="994334"/>
    <lineage>
        <taxon>Eukaryota</taxon>
        <taxon>Fungi</taxon>
        <taxon>Fungi incertae sedis</taxon>
        <taxon>Mucoromycota</taxon>
        <taxon>Mucoromycotina</taxon>
        <taxon>Endogonomycetes</taxon>
        <taxon>Endogonales</taxon>
        <taxon>Endogonaceae</taxon>
        <taxon>Jimgerdemannia</taxon>
    </lineage>
</organism>
<evidence type="ECO:0008006" key="4">
    <source>
        <dbReference type="Google" id="ProtNLM"/>
    </source>
</evidence>
<accession>A0A433D0V4</accession>
<dbReference type="EMBL" id="RBNI01008892">
    <property type="protein sequence ID" value="RUP44458.1"/>
    <property type="molecule type" value="Genomic_DNA"/>
</dbReference>